<sequence>MKKSRLRAPPIVISNFTNYSSLKEDLKSLVGTEGFKATAKGSSLIIKLRNCDGYHKLVEYCNDSDLCHMCAPRHTHLFKVLIRYIHHTIPVEDIKRALRDLGFSIISVLNIRHRVSK</sequence>
<dbReference type="Proteomes" id="UP001160148">
    <property type="component" value="Unassembled WGS sequence"/>
</dbReference>
<dbReference type="AlphaFoldDB" id="A0AAV0VNT7"/>
<comment type="caution">
    <text evidence="1">The sequence shown here is derived from an EMBL/GenBank/DDBJ whole genome shotgun (WGS) entry which is preliminary data.</text>
</comment>
<evidence type="ECO:0008006" key="3">
    <source>
        <dbReference type="Google" id="ProtNLM"/>
    </source>
</evidence>
<proteinExistence type="predicted"/>
<evidence type="ECO:0000313" key="2">
    <source>
        <dbReference type="Proteomes" id="UP001160148"/>
    </source>
</evidence>
<name>A0AAV0VNT7_9HEMI</name>
<organism evidence="1 2">
    <name type="scientific">Macrosiphum euphorbiae</name>
    <name type="common">potato aphid</name>
    <dbReference type="NCBI Taxonomy" id="13131"/>
    <lineage>
        <taxon>Eukaryota</taxon>
        <taxon>Metazoa</taxon>
        <taxon>Ecdysozoa</taxon>
        <taxon>Arthropoda</taxon>
        <taxon>Hexapoda</taxon>
        <taxon>Insecta</taxon>
        <taxon>Pterygota</taxon>
        <taxon>Neoptera</taxon>
        <taxon>Paraneoptera</taxon>
        <taxon>Hemiptera</taxon>
        <taxon>Sternorrhyncha</taxon>
        <taxon>Aphidomorpha</taxon>
        <taxon>Aphidoidea</taxon>
        <taxon>Aphididae</taxon>
        <taxon>Macrosiphini</taxon>
        <taxon>Macrosiphum</taxon>
    </lineage>
</organism>
<evidence type="ECO:0000313" key="1">
    <source>
        <dbReference type="EMBL" id="CAI6345289.1"/>
    </source>
</evidence>
<protein>
    <recommendedName>
        <fullName evidence="3">Pre-C2HC domain-containing protein</fullName>
    </recommendedName>
</protein>
<gene>
    <name evidence="1" type="ORF">MEUPH1_LOCUS2321</name>
</gene>
<dbReference type="EMBL" id="CARXXK010000001">
    <property type="protein sequence ID" value="CAI6345289.1"/>
    <property type="molecule type" value="Genomic_DNA"/>
</dbReference>
<accession>A0AAV0VNT7</accession>
<reference evidence="1 2" key="1">
    <citation type="submission" date="2023-01" db="EMBL/GenBank/DDBJ databases">
        <authorList>
            <person name="Whitehead M."/>
        </authorList>
    </citation>
    <scope>NUCLEOTIDE SEQUENCE [LARGE SCALE GENOMIC DNA]</scope>
</reference>
<keyword evidence="2" id="KW-1185">Reference proteome</keyword>